<dbReference type="Pfam" id="PF18766">
    <property type="entry name" value="SWI2_SNF2"/>
    <property type="match status" value="1"/>
</dbReference>
<dbReference type="Gene3D" id="3.90.1570.50">
    <property type="match status" value="1"/>
</dbReference>
<evidence type="ECO:0000256" key="5">
    <source>
        <dbReference type="ARBA" id="ARBA00022741"/>
    </source>
</evidence>
<dbReference type="SUPFAM" id="SSF52540">
    <property type="entry name" value="P-loop containing nucleoside triphosphate hydrolases"/>
    <property type="match status" value="2"/>
</dbReference>
<evidence type="ECO:0000256" key="11">
    <source>
        <dbReference type="RuleBase" id="RU364115"/>
    </source>
</evidence>
<keyword evidence="4" id="KW-0540">Nuclease</keyword>
<sequence length="1015" mass="116517">MIKATEYTLVEKPCLDTLVNLGYTYLPPAQNKTARDSQNQVILKDIFIQSIQKINNIPQEAANATYQDILAITDNEEFTNLLRGNYSRNIPGVATKKTIRLIDFLEPKNNTYTVTNQFYIKSQHFRIPDIVIFINGIPLVVIEAKKPFIAKDKTGEAFDQIKQYERDIPRLFYSNIFNIITNGENFLYGATGATSKYWAEWKDPYPKQDSDFQTSYQKALWCLLEPTRLLDILAHFIVFEKREQKVIKKICRYQQYRAVNRIVDRVINSQHRKGLIWHTQGSGKSLTMVFATLKLKTHRTFTSPILENPNILVLTDRIDLDDQISKTFQACGLPNPTRIDSGETLNTAIHTNNFGLTLLSTIFKFDGSKQPIPHSQNWIILVDECHRTQEKDLGAYLRATLPNACFIGFTGTPIKTTDKDTYKNFSPPNEGYLDRYSIDDAVADGATVPIRYTSRKTEWQVEAKKLDILFDQWFANEPESVKNRIKTRGVSVAELVKHSQRIELLAYDIWAHFRTHCIPENFKAQIVAIDREAVILYKRALNQIITKYLKKQGFDTETAATWADAMSVPIYSSNQEDNKPSEDPYLEKLRQDLQHYALDKNAEVTAINRFTGDDAEYETKVLSKAAPPVYFLIVCNKLLTGFDAPKESVMYLDNPLKEHNLLQAIARTNRVCGNHKEFGLIVDYIGITQQLTEALASYREADVKNAMLNLDIEKAALKTAHAEVIKIVNQIPRNTYNLRQEYDTLIQQLKTVDSWYEFHRKAKTFIKAYDSLSPDPEILKYTADLKWIAGFLPLGTLHFEKKTSTLPRDVSAKIRQMLEEHLSVTGISTLCQLRHITDPEFWQDFNLAETQDIQTAAVRKSAELKKIIQQKTEENPLQYSSFSDRILEILNRFETGQLAAAETLKQYEQIIRELLAEEQAHQSSGLNKNAYGILKILENFIPANKTDFAANLEAAAQTIDALYSSNDFAPPGWHLKDQQRKELRQQVRALVFQLGLENWKDIPNKVDEYALKHYL</sequence>
<dbReference type="CDD" id="cd18800">
    <property type="entry name" value="SF2_C_EcoR124I-like"/>
    <property type="match status" value="1"/>
</dbReference>
<dbReference type="InterPro" id="IPR040980">
    <property type="entry name" value="SWI2_SNF2"/>
</dbReference>
<evidence type="ECO:0000256" key="6">
    <source>
        <dbReference type="ARBA" id="ARBA00022747"/>
    </source>
</evidence>
<dbReference type="InterPro" id="IPR021810">
    <property type="entry name" value="T1RH-like_C"/>
</dbReference>
<evidence type="ECO:0000256" key="3">
    <source>
        <dbReference type="ARBA" id="ARBA00011296"/>
    </source>
</evidence>
<dbReference type="InterPro" id="IPR004473">
    <property type="entry name" value="Restrct_endonuc_typeI_HsdR"/>
</dbReference>
<dbReference type="PANTHER" id="PTHR30195:SF15">
    <property type="entry name" value="TYPE I RESTRICTION ENZYME HINDI ENDONUCLEASE SUBUNIT"/>
    <property type="match status" value="1"/>
</dbReference>
<keyword evidence="5 11" id="KW-0547">Nucleotide-binding</keyword>
<dbReference type="InterPro" id="IPR051268">
    <property type="entry name" value="Type-I_R_enzyme_R_subunit"/>
</dbReference>
<keyword evidence="9 11" id="KW-0067">ATP-binding</keyword>
<dbReference type="CDD" id="cd22332">
    <property type="entry name" value="HsdR_N"/>
    <property type="match status" value="1"/>
</dbReference>
<evidence type="ECO:0000256" key="7">
    <source>
        <dbReference type="ARBA" id="ARBA00022759"/>
    </source>
</evidence>
<dbReference type="GO" id="GO:0009307">
    <property type="term" value="P:DNA restriction-modification system"/>
    <property type="evidence" value="ECO:0007669"/>
    <property type="project" value="UniProtKB-KW"/>
</dbReference>
<dbReference type="InterPro" id="IPR007409">
    <property type="entry name" value="Restrct_endonuc_type1_HsdR_N"/>
</dbReference>
<evidence type="ECO:0000256" key="10">
    <source>
        <dbReference type="ARBA" id="ARBA00023125"/>
    </source>
</evidence>
<comment type="function">
    <text evidence="11">Subunit R is required for both nuclease and ATPase activities, but not for modification.</text>
</comment>
<evidence type="ECO:0000256" key="8">
    <source>
        <dbReference type="ARBA" id="ARBA00022801"/>
    </source>
</evidence>
<dbReference type="InterPro" id="IPR055180">
    <property type="entry name" value="HsdR_RecA-like_helicase_dom_2"/>
</dbReference>
<evidence type="ECO:0000256" key="2">
    <source>
        <dbReference type="ARBA" id="ARBA00008598"/>
    </source>
</evidence>
<evidence type="ECO:0000259" key="12">
    <source>
        <dbReference type="PROSITE" id="PS51192"/>
    </source>
</evidence>
<evidence type="ECO:0000256" key="9">
    <source>
        <dbReference type="ARBA" id="ARBA00022840"/>
    </source>
</evidence>
<dbReference type="EC" id="3.1.21.3" evidence="11"/>
<comment type="similarity">
    <text evidence="2 11">Belongs to the HsdR family.</text>
</comment>
<keyword evidence="14" id="KW-1185">Reference proteome</keyword>
<comment type="caution">
    <text evidence="13">The sequence shown here is derived from an EMBL/GenBank/DDBJ whole genome shotgun (WGS) entry which is preliminary data.</text>
</comment>
<dbReference type="InterPro" id="IPR027417">
    <property type="entry name" value="P-loop_NTPase"/>
</dbReference>
<dbReference type="EMBL" id="JACJPW010000027">
    <property type="protein sequence ID" value="MBD2181873.1"/>
    <property type="molecule type" value="Genomic_DNA"/>
</dbReference>
<evidence type="ECO:0000313" key="14">
    <source>
        <dbReference type="Proteomes" id="UP000641646"/>
    </source>
</evidence>
<name>A0A926VDL0_9CYAN</name>
<evidence type="ECO:0000256" key="1">
    <source>
        <dbReference type="ARBA" id="ARBA00000851"/>
    </source>
</evidence>
<gene>
    <name evidence="13" type="ORF">H6G03_12270</name>
</gene>
<comment type="subunit">
    <text evidence="3 11">The type I restriction/modification system is composed of three polypeptides R, M and S.</text>
</comment>
<proteinExistence type="inferred from homology"/>
<comment type="catalytic activity">
    <reaction evidence="1 11">
        <text>Endonucleolytic cleavage of DNA to give random double-stranded fragments with terminal 5'-phosphates, ATP is simultaneously hydrolyzed.</text>
        <dbReference type="EC" id="3.1.21.3"/>
    </reaction>
</comment>
<dbReference type="Proteomes" id="UP000641646">
    <property type="component" value="Unassembled WGS sequence"/>
</dbReference>
<dbReference type="CDD" id="cd18030">
    <property type="entry name" value="DEXHc_RE_I_HsdR"/>
    <property type="match status" value="1"/>
</dbReference>
<dbReference type="GO" id="GO:0005524">
    <property type="term" value="F:ATP binding"/>
    <property type="evidence" value="ECO:0007669"/>
    <property type="project" value="UniProtKB-KW"/>
</dbReference>
<organism evidence="13 14">
    <name type="scientific">Aerosakkonema funiforme FACHB-1375</name>
    <dbReference type="NCBI Taxonomy" id="2949571"/>
    <lineage>
        <taxon>Bacteria</taxon>
        <taxon>Bacillati</taxon>
        <taxon>Cyanobacteriota</taxon>
        <taxon>Cyanophyceae</taxon>
        <taxon>Oscillatoriophycideae</taxon>
        <taxon>Aerosakkonematales</taxon>
        <taxon>Aerosakkonemataceae</taxon>
        <taxon>Aerosakkonema</taxon>
    </lineage>
</organism>
<keyword evidence="8 11" id="KW-0378">Hydrolase</keyword>
<dbReference type="AlphaFoldDB" id="A0A926VDL0"/>
<dbReference type="PANTHER" id="PTHR30195">
    <property type="entry name" value="TYPE I SITE-SPECIFIC DEOXYRIBONUCLEASE PROTEIN SUBUNIT M AND R"/>
    <property type="match status" value="1"/>
</dbReference>
<dbReference type="Pfam" id="PF11867">
    <property type="entry name" value="T1RH-like_C"/>
    <property type="match status" value="1"/>
</dbReference>
<dbReference type="Pfam" id="PF04313">
    <property type="entry name" value="HSDR_N"/>
    <property type="match status" value="1"/>
</dbReference>
<dbReference type="SMART" id="SM00487">
    <property type="entry name" value="DEXDc"/>
    <property type="match status" value="1"/>
</dbReference>
<reference evidence="13" key="2">
    <citation type="submission" date="2020-08" db="EMBL/GenBank/DDBJ databases">
        <authorList>
            <person name="Chen M."/>
            <person name="Teng W."/>
            <person name="Zhao L."/>
            <person name="Hu C."/>
            <person name="Zhou Y."/>
            <person name="Han B."/>
            <person name="Song L."/>
            <person name="Shu W."/>
        </authorList>
    </citation>
    <scope>NUCLEOTIDE SEQUENCE</scope>
    <source>
        <strain evidence="13">FACHB-1375</strain>
    </source>
</reference>
<keyword evidence="7" id="KW-0255">Endonuclease</keyword>
<keyword evidence="6 11" id="KW-0680">Restriction system</keyword>
<reference evidence="13" key="1">
    <citation type="journal article" date="2015" name="ISME J.">
        <title>Draft Genome Sequence of Streptomyces incarnatus NRRL8089, which Produces the Nucleoside Antibiotic Sinefungin.</title>
        <authorList>
            <person name="Oshima K."/>
            <person name="Hattori M."/>
            <person name="Shimizu H."/>
            <person name="Fukuda K."/>
            <person name="Nemoto M."/>
            <person name="Inagaki K."/>
            <person name="Tamura T."/>
        </authorList>
    </citation>
    <scope>NUCLEOTIDE SEQUENCE</scope>
    <source>
        <strain evidence="13">FACHB-1375</strain>
    </source>
</reference>
<dbReference type="RefSeq" id="WP_190464683.1">
    <property type="nucleotide sequence ID" value="NZ_JACJPW010000027.1"/>
</dbReference>
<accession>A0A926VDL0</accession>
<dbReference type="Pfam" id="PF22679">
    <property type="entry name" value="T1R_D3-like"/>
    <property type="match status" value="1"/>
</dbReference>
<dbReference type="Gene3D" id="3.40.50.300">
    <property type="entry name" value="P-loop containing nucleotide triphosphate hydrolases"/>
    <property type="match status" value="2"/>
</dbReference>
<dbReference type="InterPro" id="IPR014001">
    <property type="entry name" value="Helicase_ATP-bd"/>
</dbReference>
<dbReference type="PROSITE" id="PS51192">
    <property type="entry name" value="HELICASE_ATP_BIND_1"/>
    <property type="match status" value="1"/>
</dbReference>
<dbReference type="GO" id="GO:0009035">
    <property type="term" value="F:type I site-specific deoxyribonuclease activity"/>
    <property type="evidence" value="ECO:0007669"/>
    <property type="project" value="UniProtKB-EC"/>
</dbReference>
<keyword evidence="10 11" id="KW-0238">DNA-binding</keyword>
<evidence type="ECO:0000313" key="13">
    <source>
        <dbReference type="EMBL" id="MBD2181873.1"/>
    </source>
</evidence>
<dbReference type="GO" id="GO:0003677">
    <property type="term" value="F:DNA binding"/>
    <property type="evidence" value="ECO:0007669"/>
    <property type="project" value="UniProtKB-KW"/>
</dbReference>
<protein>
    <recommendedName>
        <fullName evidence="11">Type I restriction enzyme endonuclease subunit</fullName>
        <shortName evidence="11">R protein</shortName>
        <ecNumber evidence="11">3.1.21.3</ecNumber>
    </recommendedName>
</protein>
<evidence type="ECO:0000256" key="4">
    <source>
        <dbReference type="ARBA" id="ARBA00022722"/>
    </source>
</evidence>
<feature type="domain" description="Helicase ATP-binding" evidence="12">
    <location>
        <begin position="265"/>
        <end position="431"/>
    </location>
</feature>
<dbReference type="NCBIfam" id="TIGR00348">
    <property type="entry name" value="hsdR"/>
    <property type="match status" value="1"/>
</dbReference>